<protein>
    <submittedName>
        <fullName evidence="2">P10.1</fullName>
    </submittedName>
</protein>
<dbReference type="GeneID" id="1263027"/>
<sequence length="86" mass="10073">MLKKFLSRNKNTPTPKNVLSLEQENKALKKQIALLKAQMEDIEKNFLSWYQEETNKEIISNEEENKETPLSELITNSLKDKHGRTN</sequence>
<feature type="region of interest" description="Disordered" evidence="1">
    <location>
        <begin position="1"/>
        <end position="20"/>
    </location>
</feature>
<dbReference type="RefSeq" id="NP_064646.1">
    <property type="nucleotide sequence ID" value="NC_002515.1"/>
</dbReference>
<evidence type="ECO:0000313" key="2">
    <source>
        <dbReference type="EMBL" id="AAG01286.1"/>
    </source>
</evidence>
<feature type="compositionally biased region" description="Polar residues" evidence="1">
    <location>
        <begin position="8"/>
        <end position="20"/>
    </location>
</feature>
<organism evidence="2 3">
    <name type="scientific">Mycoplasma phage P1</name>
    <dbReference type="NCBI Taxonomy" id="2905920"/>
    <lineage>
        <taxon>Viruses</taxon>
        <taxon>Duplodnaviria</taxon>
        <taxon>Heunggongvirae</taxon>
        <taxon>Uroviricota</taxon>
        <taxon>Caudoviricetes</taxon>
        <taxon>Delislevirus</taxon>
        <taxon>Delislevirus P1</taxon>
    </lineage>
</organism>
<dbReference type="KEGG" id="vg:1263027"/>
<proteinExistence type="predicted"/>
<keyword evidence="3" id="KW-1185">Reference proteome</keyword>
<name>Q9FZQ8_9CAUD</name>
<accession>Q9FZQ8</accession>
<evidence type="ECO:0000256" key="1">
    <source>
        <dbReference type="SAM" id="MobiDB-lite"/>
    </source>
</evidence>
<dbReference type="EMBL" id="AF246223">
    <property type="protein sequence ID" value="AAG01286.1"/>
    <property type="molecule type" value="Genomic_DNA"/>
</dbReference>
<reference evidence="2 3" key="2">
    <citation type="journal article" date="2001" name="Plasmid">
        <title>Complete nucleotide sequence of the mycoplasma virus P1 genome.</title>
        <authorList>
            <person name="Tu A.H."/>
            <person name="Voelker L.L."/>
            <person name="Shen X."/>
            <person name="Dybvig K."/>
        </authorList>
    </citation>
    <scope>NUCLEOTIDE SEQUENCE</scope>
</reference>
<evidence type="ECO:0000313" key="3">
    <source>
        <dbReference type="Proteomes" id="UP000000850"/>
    </source>
</evidence>
<dbReference type="Proteomes" id="UP000000850">
    <property type="component" value="Genome"/>
</dbReference>
<feature type="region of interest" description="Disordered" evidence="1">
    <location>
        <begin position="59"/>
        <end position="86"/>
    </location>
</feature>
<gene>
    <name evidence="2" type="primary">orf11</name>
</gene>
<reference evidence="2 3" key="1">
    <citation type="journal article" date="1995" name="Plasmid">
        <title>Mycoplasma virus P1 has a linear, double-stranded DNA genome with inverted terminal repeats.</title>
        <authorList>
            <person name="Zou N."/>
            <person name="Park K."/>
            <person name="Dybvig K."/>
        </authorList>
    </citation>
    <scope>NUCLEOTIDE SEQUENCE [LARGE SCALE GENOMIC DNA]</scope>
</reference>